<keyword evidence="2" id="KW-1185">Reference proteome</keyword>
<dbReference type="EMBL" id="UYYB01111760">
    <property type="protein sequence ID" value="VDM81195.1"/>
    <property type="molecule type" value="Genomic_DNA"/>
</dbReference>
<sequence>MTFFYTLAGSHAFVEEVLLPYLSRSNATIAGVLVLDGVLHFNAFPATQSMPEGFEETFPTAARELFEHSHMGDFIQLIARVKRDDLLVQHFLTAFYRSIGVNNDWSFRPWLLLLGLPIDAIDSVEDLHRLHPYLFADHSSFFFQSNQDIDIPTIYITDTCRGQLFESWASIRTYAKEEQSCSGATMDWDHVAKKDLVNFICSHKVGCSCVSSG</sequence>
<dbReference type="Proteomes" id="UP000270094">
    <property type="component" value="Unassembled WGS sequence"/>
</dbReference>
<organism evidence="1 2">
    <name type="scientific">Strongylus vulgaris</name>
    <name type="common">Blood worm</name>
    <dbReference type="NCBI Taxonomy" id="40348"/>
    <lineage>
        <taxon>Eukaryota</taxon>
        <taxon>Metazoa</taxon>
        <taxon>Ecdysozoa</taxon>
        <taxon>Nematoda</taxon>
        <taxon>Chromadorea</taxon>
        <taxon>Rhabditida</taxon>
        <taxon>Rhabditina</taxon>
        <taxon>Rhabditomorpha</taxon>
        <taxon>Strongyloidea</taxon>
        <taxon>Strongylidae</taxon>
        <taxon>Strongylus</taxon>
    </lineage>
</organism>
<accession>A0A3P7LF30</accession>
<evidence type="ECO:0000313" key="1">
    <source>
        <dbReference type="EMBL" id="VDM81195.1"/>
    </source>
</evidence>
<dbReference type="OrthoDB" id="5850204at2759"/>
<reference evidence="1 2" key="1">
    <citation type="submission" date="2018-11" db="EMBL/GenBank/DDBJ databases">
        <authorList>
            <consortium name="Pathogen Informatics"/>
        </authorList>
    </citation>
    <scope>NUCLEOTIDE SEQUENCE [LARGE SCALE GENOMIC DNA]</scope>
</reference>
<name>A0A3P7LF30_STRVU</name>
<protein>
    <submittedName>
        <fullName evidence="1">Uncharacterized protein</fullName>
    </submittedName>
</protein>
<gene>
    <name evidence="1" type="ORF">SVUK_LOCUS16193</name>
</gene>
<proteinExistence type="predicted"/>
<dbReference type="AlphaFoldDB" id="A0A3P7LF30"/>
<evidence type="ECO:0000313" key="2">
    <source>
        <dbReference type="Proteomes" id="UP000270094"/>
    </source>
</evidence>